<sequence length="481" mass="52814" precursor="true">MFLALAAIGVLIHYWWVILIVLGVVGLTVGIVRSAKTPPAVARPQKPSTPPKPKPVTAPPRPAPVSEDLEGQMRATKRVRRTRDMQDWDYEWIRLMHPEKSSRELSEIANAHFARGRSIGMNYEWAGPRDSGPEPPAEAVRVPEDHQSAKPESSDEHAVSGPEDGVSPVRLAVLARFHSDLMRLYEARVAQAREDTRTSSNTDNNVQEPGELFESDPRTMWAWAEYLEGRLSLPVSGEAARQILDAIPPSDHVEIFGAVAIGAELLGSTDTLPKEARFAARTFDRWILTSPGGPAETIPASSTRHWGTAKPAYHARWLAQSNFGLADGRNLRAYADRTHVDRFREGAGLLILRLPDSPLASAPPKLGTGGENARVAGYINSVTERVRAANANYGSLEALTALRETHGADRCMRARNYLKAAVDAVNRRPRIGTDTHKAVVSQFRNADLGAAFFCQVLSLPYPGTQPLGKARRRPKTAADFY</sequence>
<gene>
    <name evidence="3" type="ordered locus">Asphe3_10750</name>
</gene>
<reference evidence="3 4" key="1">
    <citation type="journal article" date="2011" name="Stand. Genomic Sci.">
        <title>Complete genome sequence of Arthrobacter phenanthrenivorans type strain (Sphe3).</title>
        <authorList>
            <person name="Kallimanis A."/>
            <person name="Labutti K.M."/>
            <person name="Lapidus A."/>
            <person name="Clum A."/>
            <person name="Lykidis A."/>
            <person name="Mavromatis K."/>
            <person name="Pagani I."/>
            <person name="Liolios K."/>
            <person name="Ivanova N."/>
            <person name="Goodwin L."/>
            <person name="Pitluck S."/>
            <person name="Chen A."/>
            <person name="Palaniappan K."/>
            <person name="Markowitz V."/>
            <person name="Bristow J."/>
            <person name="Velentzas A.D."/>
            <person name="Perisynakis A."/>
            <person name="Ouzounis C.C."/>
            <person name="Kyrpides N.C."/>
            <person name="Koukkou A.I."/>
            <person name="Drainas C."/>
        </authorList>
    </citation>
    <scope>NUCLEOTIDE SEQUENCE [LARGE SCALE GENOMIC DNA]</scope>
    <source>
        <strain evidence="4">DSM 18606 / JCM 16027 / LMG 23796 / Sphe3</strain>
    </source>
</reference>
<evidence type="ECO:0000313" key="3">
    <source>
        <dbReference type="EMBL" id="ADX72258.1"/>
    </source>
</evidence>
<feature type="region of interest" description="Disordered" evidence="1">
    <location>
        <begin position="193"/>
        <end position="212"/>
    </location>
</feature>
<feature type="region of interest" description="Disordered" evidence="1">
    <location>
        <begin position="37"/>
        <end position="69"/>
    </location>
</feature>
<feature type="compositionally biased region" description="Pro residues" evidence="1">
    <location>
        <begin position="47"/>
        <end position="63"/>
    </location>
</feature>
<evidence type="ECO:0000256" key="2">
    <source>
        <dbReference type="SAM" id="Phobius"/>
    </source>
</evidence>
<protein>
    <submittedName>
        <fullName evidence="3">Uncharacterized protein</fullName>
    </submittedName>
</protein>
<feature type="compositionally biased region" description="Basic and acidic residues" evidence="1">
    <location>
        <begin position="141"/>
        <end position="158"/>
    </location>
</feature>
<organism evidence="3 4">
    <name type="scientific">Pseudarthrobacter phenanthrenivorans (strain DSM 18606 / JCM 16027 / LMG 23796 / Sphe3)</name>
    <name type="common">Arthrobacter phenanthrenivorans</name>
    <dbReference type="NCBI Taxonomy" id="930171"/>
    <lineage>
        <taxon>Bacteria</taxon>
        <taxon>Bacillati</taxon>
        <taxon>Actinomycetota</taxon>
        <taxon>Actinomycetes</taxon>
        <taxon>Micrococcales</taxon>
        <taxon>Micrococcaceae</taxon>
        <taxon>Pseudarthrobacter</taxon>
    </lineage>
</organism>
<name>F0M435_PSEPM</name>
<proteinExistence type="predicted"/>
<dbReference type="HOGENOM" id="CLU_567014_0_0_11"/>
<dbReference type="EMBL" id="CP002379">
    <property type="protein sequence ID" value="ADX72258.1"/>
    <property type="molecule type" value="Genomic_DNA"/>
</dbReference>
<dbReference type="Proteomes" id="UP000008639">
    <property type="component" value="Chromosome"/>
</dbReference>
<accession>F0M435</accession>
<keyword evidence="2" id="KW-0472">Membrane</keyword>
<dbReference type="AlphaFoldDB" id="F0M435"/>
<keyword evidence="2" id="KW-0812">Transmembrane</keyword>
<evidence type="ECO:0000313" key="4">
    <source>
        <dbReference type="Proteomes" id="UP000008639"/>
    </source>
</evidence>
<dbReference type="KEGG" id="apn:Asphe3_10750"/>
<feature type="compositionally biased region" description="Polar residues" evidence="1">
    <location>
        <begin position="198"/>
        <end position="207"/>
    </location>
</feature>
<keyword evidence="2" id="KW-1133">Transmembrane helix</keyword>
<feature type="region of interest" description="Disordered" evidence="1">
    <location>
        <begin position="124"/>
        <end position="165"/>
    </location>
</feature>
<feature type="transmembrane region" description="Helical" evidence="2">
    <location>
        <begin position="12"/>
        <end position="32"/>
    </location>
</feature>
<dbReference type="STRING" id="930171.Asphe3_10750"/>
<evidence type="ECO:0000256" key="1">
    <source>
        <dbReference type="SAM" id="MobiDB-lite"/>
    </source>
</evidence>